<evidence type="ECO:0000256" key="3">
    <source>
        <dbReference type="ARBA" id="ARBA00023274"/>
    </source>
</evidence>
<sequence length="640" mass="73382">MGMIFSEFQCFGLVQLWSDQCSPLKNDIEKFYQVQCKSEKLENQNGLDQGAIIGQQNKKLSANSSDNTHLGISKNLSSGIMRQLSIIKIRLSNDGWGYLSQGLGKAQALYKLQVNLCNLSHQAIEMLQPGLKMNQSLEVIDFSCNGITDDCGGLLAKIVQEQSEMRDQVVWLHGLRGEKPKNLEEIGLKEFHLCYNKLGSNFIKALAKVVKYDEYLRVIDLKFNKITDNVVKSDLIPALKNNNSLTNLDLRNNNCNSYKHQQIIALCLLKNIDKLKKSKIIVKKQWLNPSVLLFEPGDLIEQNFGETGQFRQVQTPINQQSAKISQGFDMMSQMGSQFSKTASQKFIQGSIKQVQAPIMKKNKRPQSRNNIKIEDGDAEFQNQMVIQGPFAQTLQNQFPISLNIKDGTTFKRSASFSDFSANFVKDGSREDFSIVAPKNDQNDYDKSEFEILNPLSQVQHPDQQFKRDSIRMKYEVNKLNDTINRMKMLYQISQTTQPLNNAAQMSNTEFNNVESQNQKYQPGTGGDGSEEVLSRIDMLMGELTRLMDSLENTSQNFNFNFNNNQTFQNIMQRLNDTTQMLNRTPASPNQGSIKTFRKKVRLAKKIKQNRPMPNWIRYKTDNKIRYNAKRRNWRRTKLKF</sequence>
<dbReference type="InParanoid" id="A0A078AJ23"/>
<reference evidence="4 5" key="1">
    <citation type="submission" date="2014-06" db="EMBL/GenBank/DDBJ databases">
        <authorList>
            <person name="Swart Estienne"/>
        </authorList>
    </citation>
    <scope>NUCLEOTIDE SEQUENCE [LARGE SCALE GENOMIC DNA]</scope>
    <source>
        <strain evidence="4 5">130c</strain>
    </source>
</reference>
<evidence type="ECO:0000256" key="1">
    <source>
        <dbReference type="ARBA" id="ARBA00009339"/>
    </source>
</evidence>
<dbReference type="InterPro" id="IPR032675">
    <property type="entry name" value="LRR_dom_sf"/>
</dbReference>
<proteinExistence type="inferred from homology"/>
<dbReference type="Proteomes" id="UP000039865">
    <property type="component" value="Unassembled WGS sequence"/>
</dbReference>
<dbReference type="PROSITE" id="PS00051">
    <property type="entry name" value="RIBOSOMAL_L39E"/>
    <property type="match status" value="1"/>
</dbReference>
<keyword evidence="5" id="KW-1185">Reference proteome</keyword>
<keyword evidence="3" id="KW-0687">Ribonucleoprotein</keyword>
<dbReference type="PANTHER" id="PTHR24110:SF3">
    <property type="entry name" value="CENTROSOMAL PROTEIN OF 78 KDA"/>
    <property type="match status" value="1"/>
</dbReference>
<keyword evidence="2" id="KW-0689">Ribosomal protein</keyword>
<dbReference type="SUPFAM" id="SSF52047">
    <property type="entry name" value="RNI-like"/>
    <property type="match status" value="1"/>
</dbReference>
<dbReference type="Gene3D" id="3.80.10.10">
    <property type="entry name" value="Ribonuclease Inhibitor"/>
    <property type="match status" value="2"/>
</dbReference>
<dbReference type="PANTHER" id="PTHR24110">
    <property type="entry name" value="CENTROSOMAL PROTEIN OF 78 KDA"/>
    <property type="match status" value="1"/>
</dbReference>
<organism evidence="4 5">
    <name type="scientific">Stylonychia lemnae</name>
    <name type="common">Ciliate</name>
    <dbReference type="NCBI Taxonomy" id="5949"/>
    <lineage>
        <taxon>Eukaryota</taxon>
        <taxon>Sar</taxon>
        <taxon>Alveolata</taxon>
        <taxon>Ciliophora</taxon>
        <taxon>Intramacronucleata</taxon>
        <taxon>Spirotrichea</taxon>
        <taxon>Stichotrichia</taxon>
        <taxon>Sporadotrichida</taxon>
        <taxon>Oxytrichidae</taxon>
        <taxon>Stylonychinae</taxon>
        <taxon>Stylonychia</taxon>
    </lineage>
</organism>
<dbReference type="Gene3D" id="1.10.1620.10">
    <property type="entry name" value="Ribosomal protein L39e"/>
    <property type="match status" value="1"/>
</dbReference>
<protein>
    <recommendedName>
        <fullName evidence="6">60S ribosomal protein L39</fullName>
    </recommendedName>
</protein>
<accession>A0A078AJ23</accession>
<evidence type="ECO:0000313" key="5">
    <source>
        <dbReference type="Proteomes" id="UP000039865"/>
    </source>
</evidence>
<evidence type="ECO:0000313" key="4">
    <source>
        <dbReference type="EMBL" id="CDW82224.1"/>
    </source>
</evidence>
<dbReference type="GO" id="GO:0006412">
    <property type="term" value="P:translation"/>
    <property type="evidence" value="ECO:0007669"/>
    <property type="project" value="InterPro"/>
</dbReference>
<dbReference type="AlphaFoldDB" id="A0A078AJ23"/>
<dbReference type="InterPro" id="IPR020083">
    <property type="entry name" value="Ribosomal_eL39_CS"/>
</dbReference>
<evidence type="ECO:0008006" key="6">
    <source>
        <dbReference type="Google" id="ProtNLM"/>
    </source>
</evidence>
<evidence type="ECO:0000256" key="2">
    <source>
        <dbReference type="ARBA" id="ARBA00022980"/>
    </source>
</evidence>
<comment type="similarity">
    <text evidence="1">Belongs to the eukaryotic ribosomal protein eL39 family.</text>
</comment>
<dbReference type="InterPro" id="IPR023626">
    <property type="entry name" value="Ribosomal_eL39_dom_sf"/>
</dbReference>
<dbReference type="InterPro" id="IPR000077">
    <property type="entry name" value="Ribosomal_eL39"/>
</dbReference>
<dbReference type="GO" id="GO:1990904">
    <property type="term" value="C:ribonucleoprotein complex"/>
    <property type="evidence" value="ECO:0007669"/>
    <property type="project" value="UniProtKB-KW"/>
</dbReference>
<dbReference type="EMBL" id="CCKQ01010686">
    <property type="protein sequence ID" value="CDW82224.1"/>
    <property type="molecule type" value="Genomic_DNA"/>
</dbReference>
<dbReference type="GO" id="GO:0003735">
    <property type="term" value="F:structural constituent of ribosome"/>
    <property type="evidence" value="ECO:0007669"/>
    <property type="project" value="InterPro"/>
</dbReference>
<dbReference type="GO" id="GO:0005840">
    <property type="term" value="C:ribosome"/>
    <property type="evidence" value="ECO:0007669"/>
    <property type="project" value="UniProtKB-KW"/>
</dbReference>
<dbReference type="OrthoDB" id="287024at2759"/>
<gene>
    <name evidence="4" type="primary">Contig16679.g17766</name>
    <name evidence="4" type="ORF">STYLEM_11254</name>
</gene>
<dbReference type="HAMAP" id="MF_00629">
    <property type="entry name" value="Ribosomal_eL39"/>
    <property type="match status" value="1"/>
</dbReference>
<name>A0A078AJ23_STYLE</name>
<dbReference type="SUPFAM" id="SSF48662">
    <property type="entry name" value="Ribosomal protein L39e"/>
    <property type="match status" value="1"/>
</dbReference>
<dbReference type="FunFam" id="1.10.1620.10:FF:000001">
    <property type="entry name" value="60S ribosomal protein-like L39"/>
    <property type="match status" value="1"/>
</dbReference>
<dbReference type="Pfam" id="PF00832">
    <property type="entry name" value="Ribosomal_L39"/>
    <property type="match status" value="1"/>
</dbReference>